<feature type="compositionally biased region" description="Low complexity" evidence="1">
    <location>
        <begin position="995"/>
        <end position="1023"/>
    </location>
</feature>
<dbReference type="CDD" id="cd02846">
    <property type="entry name" value="PAZ_argonaute_like"/>
    <property type="match status" value="1"/>
</dbReference>
<dbReference type="Pfam" id="PF02170">
    <property type="entry name" value="PAZ"/>
    <property type="match status" value="1"/>
</dbReference>
<organism evidence="3 4">
    <name type="scientific">Aaosphaeria arxii CBS 175.79</name>
    <dbReference type="NCBI Taxonomy" id="1450172"/>
    <lineage>
        <taxon>Eukaryota</taxon>
        <taxon>Fungi</taxon>
        <taxon>Dikarya</taxon>
        <taxon>Ascomycota</taxon>
        <taxon>Pezizomycotina</taxon>
        <taxon>Dothideomycetes</taxon>
        <taxon>Pleosporomycetidae</taxon>
        <taxon>Pleosporales</taxon>
        <taxon>Pleosporales incertae sedis</taxon>
        <taxon>Aaosphaeria</taxon>
    </lineage>
</organism>
<dbReference type="EMBL" id="ML978082">
    <property type="protein sequence ID" value="KAF2008657.1"/>
    <property type="molecule type" value="Genomic_DNA"/>
</dbReference>
<dbReference type="InterPro" id="IPR003165">
    <property type="entry name" value="Piwi"/>
</dbReference>
<dbReference type="SMART" id="SM01163">
    <property type="entry name" value="DUF1785"/>
    <property type="match status" value="1"/>
</dbReference>
<keyword evidence="4" id="KW-1185">Reference proteome</keyword>
<dbReference type="InterPro" id="IPR045246">
    <property type="entry name" value="Piwi_ago-like"/>
</dbReference>
<feature type="region of interest" description="Disordered" evidence="1">
    <location>
        <begin position="995"/>
        <end position="1035"/>
    </location>
</feature>
<dbReference type="Proteomes" id="UP000799778">
    <property type="component" value="Unassembled WGS sequence"/>
</dbReference>
<dbReference type="Gene3D" id="3.40.50.2300">
    <property type="match status" value="1"/>
</dbReference>
<feature type="region of interest" description="Disordered" evidence="1">
    <location>
        <begin position="1"/>
        <end position="84"/>
    </location>
</feature>
<dbReference type="PANTHER" id="PTHR22891">
    <property type="entry name" value="EUKARYOTIC TRANSLATION INITIATION FACTOR 2C"/>
    <property type="match status" value="1"/>
</dbReference>
<dbReference type="InterPro" id="IPR032472">
    <property type="entry name" value="ArgoL2"/>
</dbReference>
<protein>
    <submittedName>
        <fullName evidence="3">Piwi-domain-containing protein</fullName>
    </submittedName>
</protein>
<dbReference type="InterPro" id="IPR012337">
    <property type="entry name" value="RNaseH-like_sf"/>
</dbReference>
<dbReference type="PROSITE" id="PS50822">
    <property type="entry name" value="PIWI"/>
    <property type="match status" value="1"/>
</dbReference>
<dbReference type="InterPro" id="IPR036085">
    <property type="entry name" value="PAZ_dom_sf"/>
</dbReference>
<dbReference type="SMART" id="SM00950">
    <property type="entry name" value="Piwi"/>
    <property type="match status" value="1"/>
</dbReference>
<gene>
    <name evidence="3" type="ORF">BU24DRAFT_437771</name>
</gene>
<dbReference type="SUPFAM" id="SSF101690">
    <property type="entry name" value="PAZ domain"/>
    <property type="match status" value="1"/>
</dbReference>
<dbReference type="InterPro" id="IPR036397">
    <property type="entry name" value="RNaseH_sf"/>
</dbReference>
<sequence length="1049" mass="113226">MATQGGRGRGFGRGGGGGGRGNFQPRGGGGGYYQSHGGGGGGRGFDKAVYSGSKGVIPPPDDKVTRNENTLLPPNGTTPLSLGGLSVRENFPRRPAFGTRGTPVTLWANYFELMPASTLVLYRYDIAIAPTVAGRKLSQVVSLLLETAEMRPFKLHVVTDFKAILISRTKLPEDELIIDIPYQAEGEDEPQQGAATYTVRLRLTNILSVSELLRYLTSTNIGAHYDNTPEVVQALNIFLNHYAKSAGNLATIGSSKSFSLNSGSQATNLGAGLTAIRGFFSSIRVASSRILVNVNVSHGAFYEHGPLVRLMESYLHENRNNKAALGKFLQKVRIRYTHLPPVKNRAGVVIVRPRTIFGLATPYDGRGSDHSPRVKAYGAGAEDVEFWLEGKSKATSSGSSGGKKGAKKGGGGDAAKSAAPGRYITVAKFFQEEHGMRLKRSDLPVVNTGTREKPVYLPPEVCEVLPGQNSKTKLGSGQTQRMIKFAVRKPVDNAKSIVQGGLVTVGLDPKTNILLREFGITASPELITVLGRVLNQPKILYKKNASAIPRAGSWNMMDIQFSATAQLEAWGTLLISMPGYSDVGIDSLKRPLTEFHIALNKVGIAAPPPSTPKQLVMNHADDPSLEQMIAMASQKLRVLLIILPDANAQLYNRIKFYGDVKYGVHTICMIASKLMKERGRDQYCANVALKLNLKLGGINQQVNPQNLSLIEEDKTMIVGIDVTHPSPGSSAKAPSVAGMVASIDKRLGQWPATLRVQTARQEHVADLTDMLKSRLQLWKTKGRHASFPENILIYRDGVSEGQYAKVIDEELPLLRAACKDLYPAPDQKRGLPRFSIVIAGKRHKTRFYPTKEADADKHSNPSSGTVVDRGVTEARNWDFFLQAHTALQGTARPCHYYIILDEILRERYKTVPPPYTNVADILEELTHSLCYLFGRATKAVSLCPPAYYADIVCERARCYMSDLFDSPPQSVAPSVAGASAAPSIADASAASSVADASATPPVPGASATPPVAGASAPSVAGATNQGGGQQVGHSRVQVHNRLKDTMFYI</sequence>
<dbReference type="Pfam" id="PF16488">
    <property type="entry name" value="ArgoL2"/>
    <property type="match status" value="1"/>
</dbReference>
<dbReference type="OrthoDB" id="10252740at2759"/>
<dbReference type="Pfam" id="PF02171">
    <property type="entry name" value="Piwi"/>
    <property type="match status" value="1"/>
</dbReference>
<dbReference type="SUPFAM" id="SSF53098">
    <property type="entry name" value="Ribonuclease H-like"/>
    <property type="match status" value="1"/>
</dbReference>
<feature type="region of interest" description="Disordered" evidence="1">
    <location>
        <begin position="392"/>
        <end position="417"/>
    </location>
</feature>
<evidence type="ECO:0000256" key="1">
    <source>
        <dbReference type="SAM" id="MobiDB-lite"/>
    </source>
</evidence>
<proteinExistence type="predicted"/>
<dbReference type="GO" id="GO:0003723">
    <property type="term" value="F:RNA binding"/>
    <property type="evidence" value="ECO:0007669"/>
    <property type="project" value="InterPro"/>
</dbReference>
<evidence type="ECO:0000313" key="4">
    <source>
        <dbReference type="Proteomes" id="UP000799778"/>
    </source>
</evidence>
<feature type="compositionally biased region" description="Gly residues" evidence="1">
    <location>
        <begin position="1"/>
        <end position="43"/>
    </location>
</feature>
<dbReference type="RefSeq" id="XP_033376996.1">
    <property type="nucleotide sequence ID" value="XM_033530222.1"/>
</dbReference>
<feature type="domain" description="Piwi" evidence="2">
    <location>
        <begin position="638"/>
        <end position="961"/>
    </location>
</feature>
<dbReference type="Gene3D" id="2.170.260.10">
    <property type="entry name" value="paz domain"/>
    <property type="match status" value="1"/>
</dbReference>
<dbReference type="InterPro" id="IPR014811">
    <property type="entry name" value="ArgoL1"/>
</dbReference>
<dbReference type="Pfam" id="PF16486">
    <property type="entry name" value="ArgoN"/>
    <property type="match status" value="1"/>
</dbReference>
<dbReference type="InterPro" id="IPR003100">
    <property type="entry name" value="PAZ_dom"/>
</dbReference>
<accession>A0A6A5X759</accession>
<dbReference type="GeneID" id="54287619"/>
<reference evidence="3" key="1">
    <citation type="journal article" date="2020" name="Stud. Mycol.">
        <title>101 Dothideomycetes genomes: a test case for predicting lifestyles and emergence of pathogens.</title>
        <authorList>
            <person name="Haridas S."/>
            <person name="Albert R."/>
            <person name="Binder M."/>
            <person name="Bloem J."/>
            <person name="Labutti K."/>
            <person name="Salamov A."/>
            <person name="Andreopoulos B."/>
            <person name="Baker S."/>
            <person name="Barry K."/>
            <person name="Bills G."/>
            <person name="Bluhm B."/>
            <person name="Cannon C."/>
            <person name="Castanera R."/>
            <person name="Culley D."/>
            <person name="Daum C."/>
            <person name="Ezra D."/>
            <person name="Gonzalez J."/>
            <person name="Henrissat B."/>
            <person name="Kuo A."/>
            <person name="Liang C."/>
            <person name="Lipzen A."/>
            <person name="Lutzoni F."/>
            <person name="Magnuson J."/>
            <person name="Mondo S."/>
            <person name="Nolan M."/>
            <person name="Ohm R."/>
            <person name="Pangilinan J."/>
            <person name="Park H.-J."/>
            <person name="Ramirez L."/>
            <person name="Alfaro M."/>
            <person name="Sun H."/>
            <person name="Tritt A."/>
            <person name="Yoshinaga Y."/>
            <person name="Zwiers L.-H."/>
            <person name="Turgeon B."/>
            <person name="Goodwin S."/>
            <person name="Spatafora J."/>
            <person name="Crous P."/>
            <person name="Grigoriev I."/>
        </authorList>
    </citation>
    <scope>NUCLEOTIDE SEQUENCE</scope>
    <source>
        <strain evidence="3">CBS 175.79</strain>
    </source>
</reference>
<dbReference type="CDD" id="cd04657">
    <property type="entry name" value="Piwi_ago-like"/>
    <property type="match status" value="1"/>
</dbReference>
<evidence type="ECO:0000259" key="2">
    <source>
        <dbReference type="PROSITE" id="PS50822"/>
    </source>
</evidence>
<dbReference type="InterPro" id="IPR032474">
    <property type="entry name" value="Argonaute_N"/>
</dbReference>
<evidence type="ECO:0000313" key="3">
    <source>
        <dbReference type="EMBL" id="KAF2008657.1"/>
    </source>
</evidence>
<dbReference type="AlphaFoldDB" id="A0A6A5X759"/>
<dbReference type="Pfam" id="PF08699">
    <property type="entry name" value="ArgoL1"/>
    <property type="match status" value="1"/>
</dbReference>
<name>A0A6A5X759_9PLEO</name>
<feature type="compositionally biased region" description="Gly residues" evidence="1">
    <location>
        <begin position="399"/>
        <end position="413"/>
    </location>
</feature>
<dbReference type="Gene3D" id="3.30.420.10">
    <property type="entry name" value="Ribonuclease H-like superfamily/Ribonuclease H"/>
    <property type="match status" value="1"/>
</dbReference>
<feature type="compositionally biased region" description="Polar residues" evidence="1">
    <location>
        <begin position="67"/>
        <end position="80"/>
    </location>
</feature>